<dbReference type="GeneID" id="64857838"/>
<gene>
    <name evidence="4" type="ORF">KABA2_05S01936</name>
</gene>
<dbReference type="Pfam" id="PF01633">
    <property type="entry name" value="Choline_kinase"/>
    <property type="match status" value="1"/>
</dbReference>
<proteinExistence type="inferred from homology"/>
<evidence type="ECO:0000256" key="1">
    <source>
        <dbReference type="ARBA" id="ARBA00038211"/>
    </source>
</evidence>
<dbReference type="Pfam" id="PF04428">
    <property type="entry name" value="Choline_kin_N"/>
    <property type="match status" value="1"/>
</dbReference>
<dbReference type="PANTHER" id="PTHR22603:SF93">
    <property type="entry name" value="RE24176P"/>
    <property type="match status" value="1"/>
</dbReference>
<evidence type="ECO:0000313" key="4">
    <source>
        <dbReference type="EMBL" id="CAB4254818.1"/>
    </source>
</evidence>
<comment type="similarity">
    <text evidence="1">Belongs to the choline/ethanolamine kinase family.</text>
</comment>
<evidence type="ECO:0000256" key="2">
    <source>
        <dbReference type="SAM" id="MobiDB-lite"/>
    </source>
</evidence>
<dbReference type="RefSeq" id="XP_041406662.1">
    <property type="nucleotide sequence ID" value="XM_041550728.1"/>
</dbReference>
<feature type="domain" description="Choline kinase N-terminal" evidence="3">
    <location>
        <begin position="110"/>
        <end position="150"/>
    </location>
</feature>
<dbReference type="GO" id="GO:0004305">
    <property type="term" value="F:ethanolamine kinase activity"/>
    <property type="evidence" value="ECO:0007669"/>
    <property type="project" value="TreeGrafter"/>
</dbReference>
<dbReference type="AlphaFoldDB" id="A0A8H2VGI7"/>
<dbReference type="EMBL" id="CAEFZW010000005">
    <property type="protein sequence ID" value="CAB4254818.1"/>
    <property type="molecule type" value="Genomic_DNA"/>
</dbReference>
<sequence length="603" mass="68524">MPTGEIYSRPHTGHHSRSGSTSSSRRSSLTRSRSSQRLIRTISIDRNEEVAIDFSDSELDLNKVNDSLQKLNIEELNDSSKPNGNTESKLPILSGLKVAVSSMNPKNPSKNEYIEIPYVKATLDSTLPIEYLKKDLLNVAHILCIRKWHSKNSLESKLNPDLLTLTKISGAMTNSIFKVEYPKIPSLLLRVYGKNNDAIIDREYELQILARLSIRSIGPSLYGCFENGRFEQYLENSSTLGRDNIRDWKTSQRIARRMKELHSGVPLLRSEIESGPASWNKLLKWLTILETRGKEWVTNDENIKEAFRCDNWEHFKKMIHKYHDWLYKQERTKPHLVFCHNDAQYGNLLFTAPVVESTDMVNSIDSSAASISSATSNSSLFPTSSGVSVEKIINPTKLEQSQDSKLVVIDFEYAGPNPAAYDLANHLSEWMHDYSGAYPYRCNSDAFPNKEQILNFLYSYVSHLQGGDKENRKTIIDNEVRYFYNSIIRWRATVQLFWSIWGILQSGTFEPEKEEPLQESVGPNGEIYIIKTEGTEDAVQPVVVDGEDGDNDDDDGVNVDTFDYIKYCSDKIAVFWSDLVGLGIIDETDCTITHLNALDITMI</sequence>
<evidence type="ECO:0000259" key="3">
    <source>
        <dbReference type="Pfam" id="PF04428"/>
    </source>
</evidence>
<keyword evidence="4" id="KW-0808">Transferase</keyword>
<feature type="region of interest" description="Disordered" evidence="2">
    <location>
        <begin position="1"/>
        <end position="36"/>
    </location>
</feature>
<dbReference type="OrthoDB" id="10267235at2759"/>
<dbReference type="SUPFAM" id="SSF56112">
    <property type="entry name" value="Protein kinase-like (PK-like)"/>
    <property type="match status" value="1"/>
</dbReference>
<feature type="compositionally biased region" description="Low complexity" evidence="2">
    <location>
        <begin position="18"/>
        <end position="36"/>
    </location>
</feature>
<dbReference type="InterPro" id="IPR011009">
    <property type="entry name" value="Kinase-like_dom_sf"/>
</dbReference>
<name>A0A8H2VGI7_9SACH</name>
<organism evidence="4 5">
    <name type="scientific">Maudiozyma barnettii</name>
    <dbReference type="NCBI Taxonomy" id="61262"/>
    <lineage>
        <taxon>Eukaryota</taxon>
        <taxon>Fungi</taxon>
        <taxon>Dikarya</taxon>
        <taxon>Ascomycota</taxon>
        <taxon>Saccharomycotina</taxon>
        <taxon>Saccharomycetes</taxon>
        <taxon>Saccharomycetales</taxon>
        <taxon>Saccharomycetaceae</taxon>
        <taxon>Maudiozyma</taxon>
    </lineage>
</organism>
<dbReference type="CDD" id="cd05157">
    <property type="entry name" value="ETNK_euk"/>
    <property type="match status" value="1"/>
</dbReference>
<keyword evidence="5" id="KW-1185">Reference proteome</keyword>
<dbReference type="GO" id="GO:0006646">
    <property type="term" value="P:phosphatidylethanolamine biosynthetic process"/>
    <property type="evidence" value="ECO:0007669"/>
    <property type="project" value="TreeGrafter"/>
</dbReference>
<dbReference type="GO" id="GO:0004103">
    <property type="term" value="F:choline kinase activity"/>
    <property type="evidence" value="ECO:0007669"/>
    <property type="project" value="TreeGrafter"/>
</dbReference>
<accession>A0A8H2VGI7</accession>
<evidence type="ECO:0000313" key="5">
    <source>
        <dbReference type="Proteomes" id="UP000644660"/>
    </source>
</evidence>
<dbReference type="PANTHER" id="PTHR22603">
    <property type="entry name" value="CHOLINE/ETHANOALAMINE KINASE"/>
    <property type="match status" value="1"/>
</dbReference>
<dbReference type="InterPro" id="IPR007521">
    <property type="entry name" value="Choline_kin_N"/>
</dbReference>
<protein>
    <submittedName>
        <fullName evidence="4">Similar to Saccharomyces cerevisiae YDR147W EKI1 Ethanolamine kinase, primarily responsible for phosphatidylethanolamine synthesis via the CDP-ethanolamine pathway</fullName>
    </submittedName>
</protein>
<comment type="caution">
    <text evidence="4">The sequence shown here is derived from an EMBL/GenBank/DDBJ whole genome shotgun (WGS) entry which is preliminary data.</text>
</comment>
<dbReference type="Gene3D" id="3.30.200.20">
    <property type="entry name" value="Phosphorylase Kinase, domain 1"/>
    <property type="match status" value="1"/>
</dbReference>
<dbReference type="Gene3D" id="3.90.1200.10">
    <property type="match status" value="1"/>
</dbReference>
<reference evidence="4 5" key="1">
    <citation type="submission" date="2020-05" db="EMBL/GenBank/DDBJ databases">
        <authorList>
            <person name="Casaregola S."/>
            <person name="Devillers H."/>
            <person name="Grondin C."/>
        </authorList>
    </citation>
    <scope>NUCLEOTIDE SEQUENCE [LARGE SCALE GENOMIC DNA]</scope>
    <source>
        <strain evidence="4 5">CLIB 1767</strain>
    </source>
</reference>
<keyword evidence="4" id="KW-0418">Kinase</keyword>
<dbReference type="GO" id="GO:0005737">
    <property type="term" value="C:cytoplasm"/>
    <property type="evidence" value="ECO:0007669"/>
    <property type="project" value="TreeGrafter"/>
</dbReference>
<dbReference type="Proteomes" id="UP000644660">
    <property type="component" value="Unassembled WGS sequence"/>
</dbReference>